<comment type="similarity">
    <text evidence="6">Belongs to the peptidase M3B family.</text>
</comment>
<comment type="cofactor">
    <cofactor evidence="6">
        <name>Zn(2+)</name>
        <dbReference type="ChEBI" id="CHEBI:29105"/>
    </cofactor>
    <text evidence="6">Binds 1 zinc ion.</text>
</comment>
<evidence type="ECO:0000313" key="10">
    <source>
        <dbReference type="EMBL" id="CAH2763225.1"/>
    </source>
</evidence>
<accession>A0AAU9VHV4</accession>
<evidence type="ECO:0000256" key="6">
    <source>
        <dbReference type="RuleBase" id="RU368091"/>
    </source>
</evidence>
<keyword evidence="4 6" id="KW-0862">Zinc</keyword>
<dbReference type="GO" id="GO:0006518">
    <property type="term" value="P:peptide metabolic process"/>
    <property type="evidence" value="ECO:0007669"/>
    <property type="project" value="TreeGrafter"/>
</dbReference>
<dbReference type="AlphaFoldDB" id="A0AAU9VHV4"/>
<dbReference type="PANTHER" id="PTHR11804">
    <property type="entry name" value="PROTEASE M3 THIMET OLIGOPEPTIDASE-RELATED"/>
    <property type="match status" value="1"/>
</dbReference>
<dbReference type="RefSeq" id="WP_254006730.1">
    <property type="nucleotide sequence ID" value="NZ_OW659477.1"/>
</dbReference>
<evidence type="ECO:0000313" key="11">
    <source>
        <dbReference type="Proteomes" id="UP001154095"/>
    </source>
</evidence>
<evidence type="ECO:0000256" key="4">
    <source>
        <dbReference type="ARBA" id="ARBA00022833"/>
    </source>
</evidence>
<dbReference type="InterPro" id="IPR034009">
    <property type="entry name" value="M3B_PepF_4"/>
</dbReference>
<dbReference type="Proteomes" id="UP001154095">
    <property type="component" value="Chromosome"/>
</dbReference>
<keyword evidence="5 6" id="KW-0482">Metalloprotease</keyword>
<gene>
    <name evidence="10" type="primary">pepF1_3</name>
    <name evidence="10" type="ORF">ERYAMS2_01621</name>
    <name evidence="9" type="ORF">ERYAMS_01326</name>
</gene>
<dbReference type="InterPro" id="IPR013647">
    <property type="entry name" value="OligopepF_N_dom"/>
</dbReference>
<keyword evidence="11" id="KW-1185">Reference proteome</keyword>
<dbReference type="NCBIfam" id="TIGR00181">
    <property type="entry name" value="pepF"/>
    <property type="match status" value="1"/>
</dbReference>
<dbReference type="PANTHER" id="PTHR11804:SF45">
    <property type="entry name" value="SIMILAR TO OLIGOENDOPEPTIDASE"/>
    <property type="match status" value="1"/>
</dbReference>
<dbReference type="GO" id="GO:0004222">
    <property type="term" value="F:metalloendopeptidase activity"/>
    <property type="evidence" value="ECO:0007669"/>
    <property type="project" value="UniProtKB-UniRule"/>
</dbReference>
<evidence type="ECO:0000256" key="1">
    <source>
        <dbReference type="ARBA" id="ARBA00022670"/>
    </source>
</evidence>
<evidence type="ECO:0000313" key="12">
    <source>
        <dbReference type="Proteomes" id="UP001154111"/>
    </source>
</evidence>
<keyword evidence="1 6" id="KW-0645">Protease</keyword>
<evidence type="ECO:0000259" key="7">
    <source>
        <dbReference type="Pfam" id="PF01432"/>
    </source>
</evidence>
<dbReference type="EMBL" id="OW659496">
    <property type="protein sequence ID" value="CAH2763191.1"/>
    <property type="molecule type" value="Genomic_DNA"/>
</dbReference>
<dbReference type="Pfam" id="PF08439">
    <property type="entry name" value="Peptidase_M3_N"/>
    <property type="match status" value="1"/>
</dbReference>
<evidence type="ECO:0000259" key="8">
    <source>
        <dbReference type="Pfam" id="PF08439"/>
    </source>
</evidence>
<dbReference type="CDD" id="cd09609">
    <property type="entry name" value="M3B_PepF"/>
    <property type="match status" value="1"/>
</dbReference>
<dbReference type="Gene3D" id="1.10.1370.20">
    <property type="entry name" value="Oligoendopeptidase f, C-terminal domain"/>
    <property type="match status" value="1"/>
</dbReference>
<evidence type="ECO:0000256" key="5">
    <source>
        <dbReference type="ARBA" id="ARBA00023049"/>
    </source>
</evidence>
<proteinExistence type="inferred from homology"/>
<name>A0AAU9VHV4_9FIRM</name>
<evidence type="ECO:0000313" key="9">
    <source>
        <dbReference type="EMBL" id="CAH2763191.1"/>
    </source>
</evidence>
<dbReference type="Pfam" id="PF01432">
    <property type="entry name" value="Peptidase_M3"/>
    <property type="match status" value="1"/>
</dbReference>
<keyword evidence="2 6" id="KW-0479">Metal-binding</keyword>
<dbReference type="EC" id="3.4.24.-" evidence="6"/>
<dbReference type="GO" id="GO:0046872">
    <property type="term" value="F:metal ion binding"/>
    <property type="evidence" value="ECO:0007669"/>
    <property type="project" value="UniProtKB-UniRule"/>
</dbReference>
<protein>
    <recommendedName>
        <fullName evidence="6">Oligopeptidase F</fullName>
        <ecNumber evidence="6">3.4.24.-</ecNumber>
    </recommendedName>
</protein>
<dbReference type="Proteomes" id="UP001154111">
    <property type="component" value="Chromosome"/>
</dbReference>
<evidence type="ECO:0000256" key="2">
    <source>
        <dbReference type="ARBA" id="ARBA00022723"/>
    </source>
</evidence>
<dbReference type="EMBL" id="OW659477">
    <property type="protein sequence ID" value="CAH2763225.1"/>
    <property type="molecule type" value="Genomic_DNA"/>
</dbReference>
<dbReference type="GO" id="GO:0006508">
    <property type="term" value="P:proteolysis"/>
    <property type="evidence" value="ECO:0007669"/>
    <property type="project" value="UniProtKB-KW"/>
</dbReference>
<feature type="domain" description="Peptidase M3A/M3B catalytic" evidence="7">
    <location>
        <begin position="207"/>
        <end position="580"/>
    </location>
</feature>
<dbReference type="InterPro" id="IPR042088">
    <property type="entry name" value="OligoPept_F_C"/>
</dbReference>
<dbReference type="SUPFAM" id="SSF55486">
    <property type="entry name" value="Metalloproteases ('zincins'), catalytic domain"/>
    <property type="match status" value="1"/>
</dbReference>
<reference evidence="10" key="1">
    <citation type="submission" date="2022-04" db="EMBL/GenBank/DDBJ databases">
        <authorList>
            <person name="Forde T."/>
        </authorList>
    </citation>
    <scope>NUCLEOTIDE SEQUENCE</scope>
    <source>
        <strain evidence="10">A18Y016a</strain>
        <strain evidence="9">A18Y020d</strain>
    </source>
</reference>
<dbReference type="InterPro" id="IPR004438">
    <property type="entry name" value="Peptidase_M3B"/>
</dbReference>
<dbReference type="Gene3D" id="1.20.140.70">
    <property type="entry name" value="Oligopeptidase f, N-terminal domain"/>
    <property type="match status" value="1"/>
</dbReference>
<evidence type="ECO:0000256" key="3">
    <source>
        <dbReference type="ARBA" id="ARBA00022801"/>
    </source>
</evidence>
<dbReference type="InterPro" id="IPR001567">
    <property type="entry name" value="Pept_M3A_M3B_dom"/>
</dbReference>
<sequence length="600" mass="68769">MAKKLVHRSDVNPEHTWDLSGLFKTEEDYNQTFDELEKEVDTFVSTYKGQLSTPEKIVEALGVYAPMYEKMVHLGTYNSLSASADQSNEETIQRYGLYAIRTTEISNKLTFFTSEISGNDYKTLEDAAHLDEFSKGFLKQILREKPHALSPEVEAAVTALNSALDAPYSIYNRGKLQDMSFDDFEVNGKTYPNSFVLFEGEWEYEIDHDVRHKAFEEFYGKLAEYQHTFAEVYQTQVLKEKALATLKGFDSVIDYLLFDQEVSRDMYDRQIDLITEHLAPHMRKYAQLLQSVHGLDTMSFFDLLMPLDPGFEPDISIEASREKLLEGLSILGDDYLAMVNRAFDERWIDFPQNIGKSTGAFCSSPYGAHPYVLISWTERMREVFVLAHELGHAGHFYLAGQNQNIYDTRPSLYFIEAPSTMNELIMANHLTTQSEDPRFKRWVLSTMISRTYYHNFVTHLLEAAYQREVYRAVDAGKPLSTAGLNAMKRSVLEAFWGDVVTINPNVELTWMRQPHYYMGLYPYTYSAGLTIATEVSQKVLNGTLDIERWKDVLKAGGTKTPLELAKMVDVDLSTDAPLRHTIEHIGSMIDEIIELTEQMK</sequence>
<organism evidence="10 12">
    <name type="scientific">Erysipelothrix amsterdamensis</name>
    <dbReference type="NCBI Taxonomy" id="2929157"/>
    <lineage>
        <taxon>Bacteria</taxon>
        <taxon>Bacillati</taxon>
        <taxon>Bacillota</taxon>
        <taxon>Erysipelotrichia</taxon>
        <taxon>Erysipelotrichales</taxon>
        <taxon>Erysipelotrichaceae</taxon>
        <taxon>Erysipelothrix</taxon>
    </lineage>
</organism>
<comment type="function">
    <text evidence="6">Has oligopeptidase activity and degrades a variety of small bioactive peptides.</text>
</comment>
<feature type="domain" description="Oligopeptidase F N-terminal" evidence="8">
    <location>
        <begin position="137"/>
        <end position="181"/>
    </location>
</feature>
<keyword evidence="3 6" id="KW-0378">Hydrolase</keyword>
<dbReference type="InterPro" id="IPR045090">
    <property type="entry name" value="Pept_M3A_M3B"/>
</dbReference>